<organism evidence="2 3">
    <name type="scientific">Thermalbibacter longus</name>
    <dbReference type="NCBI Taxonomy" id="2951981"/>
    <lineage>
        <taxon>Bacteria</taxon>
        <taxon>Pseudomonadati</taxon>
        <taxon>Thermomicrobiota</taxon>
        <taxon>Thermomicrobia</taxon>
        <taxon>Thermomicrobiales</taxon>
        <taxon>Thermomicrobiaceae</taxon>
        <taxon>Thermalbibacter</taxon>
    </lineage>
</organism>
<evidence type="ECO:0000313" key="2">
    <source>
        <dbReference type="EMBL" id="MCM8747536.1"/>
    </source>
</evidence>
<dbReference type="InterPro" id="IPR003593">
    <property type="entry name" value="AAA+_ATPase"/>
</dbReference>
<protein>
    <submittedName>
        <fullName evidence="2">ATP-binding protein</fullName>
    </submittedName>
</protein>
<dbReference type="PANTHER" id="PTHR30050:SF4">
    <property type="entry name" value="ATP-BINDING PROTEIN RV3427C IN INSERTION SEQUENCE-RELATED"/>
    <property type="match status" value="1"/>
</dbReference>
<gene>
    <name evidence="2" type="ORF">NET02_00090</name>
</gene>
<feature type="domain" description="AAA+ ATPase" evidence="1">
    <location>
        <begin position="90"/>
        <end position="221"/>
    </location>
</feature>
<accession>A0AA41W9I3</accession>
<dbReference type="SUPFAM" id="SSF52540">
    <property type="entry name" value="P-loop containing nucleoside triphosphate hydrolases"/>
    <property type="match status" value="1"/>
</dbReference>
<keyword evidence="2" id="KW-0547">Nucleotide-binding</keyword>
<keyword evidence="3" id="KW-1185">Reference proteome</keyword>
<dbReference type="Pfam" id="PF01695">
    <property type="entry name" value="IstB_IS21"/>
    <property type="match status" value="1"/>
</dbReference>
<evidence type="ECO:0000259" key="1">
    <source>
        <dbReference type="SMART" id="SM00382"/>
    </source>
</evidence>
<dbReference type="InterPro" id="IPR027417">
    <property type="entry name" value="P-loop_NTPase"/>
</dbReference>
<dbReference type="Gene3D" id="3.40.50.300">
    <property type="entry name" value="P-loop containing nucleotide triphosphate hydrolases"/>
    <property type="match status" value="1"/>
</dbReference>
<dbReference type="InterPro" id="IPR002611">
    <property type="entry name" value="IstB_ATP-bd"/>
</dbReference>
<dbReference type="CDD" id="cd00009">
    <property type="entry name" value="AAA"/>
    <property type="match status" value="1"/>
</dbReference>
<dbReference type="Proteomes" id="UP001165306">
    <property type="component" value="Unassembled WGS sequence"/>
</dbReference>
<dbReference type="PANTHER" id="PTHR30050">
    <property type="entry name" value="CHROMOSOMAL REPLICATION INITIATOR PROTEIN DNAA"/>
    <property type="match status" value="1"/>
</dbReference>
<reference evidence="2" key="1">
    <citation type="submission" date="2022-06" db="EMBL/GenBank/DDBJ databases">
        <title>CFH 74404 Thermomicrobiaceae sp.</title>
        <authorList>
            <person name="Ming H."/>
            <person name="Li W.-J."/>
            <person name="Zhao Z."/>
        </authorList>
    </citation>
    <scope>NUCLEOTIDE SEQUENCE</scope>
    <source>
        <strain evidence="2">CFH 74404</strain>
    </source>
</reference>
<dbReference type="AlphaFoldDB" id="A0AA41W9I3"/>
<evidence type="ECO:0000313" key="3">
    <source>
        <dbReference type="Proteomes" id="UP001165306"/>
    </source>
</evidence>
<dbReference type="GO" id="GO:0006260">
    <property type="term" value="P:DNA replication"/>
    <property type="evidence" value="ECO:0007669"/>
    <property type="project" value="TreeGrafter"/>
</dbReference>
<dbReference type="RefSeq" id="WP_284055321.1">
    <property type="nucleotide sequence ID" value="NZ_JAMSLR010000001.1"/>
</dbReference>
<comment type="caution">
    <text evidence="2">The sequence shown here is derived from an EMBL/GenBank/DDBJ whole genome shotgun (WGS) entry which is preliminary data.</text>
</comment>
<keyword evidence="2" id="KW-0067">ATP-binding</keyword>
<sequence length="236" mass="26974">MPRSSASGDECPICKGAGFVRLDVPVGHPNFGRLIPCECKVRERESRLLRQYLEMSGLDQLENWTFETFDPHVPGVAEAYAACLEYARNPDGWLFLLGGYGCGKTHLAAAVANYVLQHQRMFPLFTVVPDLLDHLRAAFAPERGASYDARFEQVRNAGLLVLDDLGTEHATSWATEKLFQIINYRYNQRKPTIVTSNRDLDQLDERIRSRLCDRWICRPIFIKAGDYRLRRSRLVP</sequence>
<proteinExistence type="predicted"/>
<name>A0AA41W9I3_9BACT</name>
<dbReference type="EMBL" id="JAMSLR010000001">
    <property type="protein sequence ID" value="MCM8747536.1"/>
    <property type="molecule type" value="Genomic_DNA"/>
</dbReference>
<dbReference type="GO" id="GO:0005524">
    <property type="term" value="F:ATP binding"/>
    <property type="evidence" value="ECO:0007669"/>
    <property type="project" value="UniProtKB-KW"/>
</dbReference>
<dbReference type="SMART" id="SM00382">
    <property type="entry name" value="AAA"/>
    <property type="match status" value="1"/>
</dbReference>